<protein>
    <recommendedName>
        <fullName evidence="2">Sulfotransferase domain-containing protein</fullName>
    </recommendedName>
</protein>
<dbReference type="PANTHER" id="PTHR36978">
    <property type="entry name" value="P-LOOP CONTAINING NUCLEOTIDE TRIPHOSPHATE HYDROLASE"/>
    <property type="match status" value="1"/>
</dbReference>
<dbReference type="EMBL" id="MN740350">
    <property type="protein sequence ID" value="QHU01895.1"/>
    <property type="molecule type" value="Genomic_DNA"/>
</dbReference>
<name>A0A6C0J813_9ZZZZ</name>
<dbReference type="PANTHER" id="PTHR36978:SF3">
    <property type="entry name" value="P-LOOP CONTAINING NUCLEOSIDE TRIPHOSPHATE HYDROLASE PROTEIN"/>
    <property type="match status" value="1"/>
</dbReference>
<dbReference type="Pfam" id="PF17784">
    <property type="entry name" value="Sulfotransfer_4"/>
    <property type="match status" value="1"/>
</dbReference>
<reference evidence="1" key="1">
    <citation type="journal article" date="2020" name="Nature">
        <title>Giant virus diversity and host interactions through global metagenomics.</title>
        <authorList>
            <person name="Schulz F."/>
            <person name="Roux S."/>
            <person name="Paez-Espino D."/>
            <person name="Jungbluth S."/>
            <person name="Walsh D.A."/>
            <person name="Denef V.J."/>
            <person name="McMahon K.D."/>
            <person name="Konstantinidis K.T."/>
            <person name="Eloe-Fadrosh E.A."/>
            <person name="Kyrpides N.C."/>
            <person name="Woyke T."/>
        </authorList>
    </citation>
    <scope>NUCLEOTIDE SEQUENCE</scope>
    <source>
        <strain evidence="1">GVMAG-M-3300025880-56</strain>
    </source>
</reference>
<dbReference type="Gene3D" id="3.40.50.300">
    <property type="entry name" value="P-loop containing nucleotide triphosphate hydrolases"/>
    <property type="match status" value="1"/>
</dbReference>
<dbReference type="InterPro" id="IPR040632">
    <property type="entry name" value="Sulfotransfer_4"/>
</dbReference>
<proteinExistence type="predicted"/>
<evidence type="ECO:0008006" key="2">
    <source>
        <dbReference type="Google" id="ProtNLM"/>
    </source>
</evidence>
<evidence type="ECO:0000313" key="1">
    <source>
        <dbReference type="EMBL" id="QHU01895.1"/>
    </source>
</evidence>
<sequence>MKVICLGLPRTGTSSLAKALELLFKNTKTLHGVKLAQTITDYDIENINNFLNGNFKNYSSYMNNYNFILDIPSILFLDKSVETFKDDKFIFTYRNSKDFAESWSKYMKLSFTIVKNNKYKNILESGNSLFFDSMDLFDKCRSHKFKFSKYSLQEAIFDTQIGEALYNDYENYVKQIFKNKNILFLNINDGWTPLCEFLKIDVPKEDFPHTNKLEDHRKNVELFHEKFIQ</sequence>
<accession>A0A6C0J813</accession>
<dbReference type="SUPFAM" id="SSF52540">
    <property type="entry name" value="P-loop containing nucleoside triphosphate hydrolases"/>
    <property type="match status" value="1"/>
</dbReference>
<dbReference type="InterPro" id="IPR027417">
    <property type="entry name" value="P-loop_NTPase"/>
</dbReference>
<organism evidence="1">
    <name type="scientific">viral metagenome</name>
    <dbReference type="NCBI Taxonomy" id="1070528"/>
    <lineage>
        <taxon>unclassified sequences</taxon>
        <taxon>metagenomes</taxon>
        <taxon>organismal metagenomes</taxon>
    </lineage>
</organism>
<dbReference type="AlphaFoldDB" id="A0A6C0J813"/>